<name>A0A4C1SWR6_EUMVA</name>
<keyword evidence="2" id="KW-1185">Reference proteome</keyword>
<proteinExistence type="predicted"/>
<sequence>MWRLDRRIGMIQREWVDGGGVWRWKEGGDEGGEGPDVNEIAVPGDCSSHAAQLARVRDEFEFCVALGCTILKNLSSRLPSNDT</sequence>
<dbReference type="AlphaFoldDB" id="A0A4C1SWR6"/>
<evidence type="ECO:0000313" key="1">
    <source>
        <dbReference type="EMBL" id="GBP06374.1"/>
    </source>
</evidence>
<evidence type="ECO:0000313" key="2">
    <source>
        <dbReference type="Proteomes" id="UP000299102"/>
    </source>
</evidence>
<dbReference type="Proteomes" id="UP000299102">
    <property type="component" value="Unassembled WGS sequence"/>
</dbReference>
<dbReference type="EMBL" id="BGZK01004026">
    <property type="protein sequence ID" value="GBP06374.1"/>
    <property type="molecule type" value="Genomic_DNA"/>
</dbReference>
<accession>A0A4C1SWR6</accession>
<reference evidence="1 2" key="1">
    <citation type="journal article" date="2019" name="Commun. Biol.">
        <title>The bagworm genome reveals a unique fibroin gene that provides high tensile strength.</title>
        <authorList>
            <person name="Kono N."/>
            <person name="Nakamura H."/>
            <person name="Ohtoshi R."/>
            <person name="Tomita M."/>
            <person name="Numata K."/>
            <person name="Arakawa K."/>
        </authorList>
    </citation>
    <scope>NUCLEOTIDE SEQUENCE [LARGE SCALE GENOMIC DNA]</scope>
</reference>
<organism evidence="1 2">
    <name type="scientific">Eumeta variegata</name>
    <name type="common">Bagworm moth</name>
    <name type="synonym">Eumeta japonica</name>
    <dbReference type="NCBI Taxonomy" id="151549"/>
    <lineage>
        <taxon>Eukaryota</taxon>
        <taxon>Metazoa</taxon>
        <taxon>Ecdysozoa</taxon>
        <taxon>Arthropoda</taxon>
        <taxon>Hexapoda</taxon>
        <taxon>Insecta</taxon>
        <taxon>Pterygota</taxon>
        <taxon>Neoptera</taxon>
        <taxon>Endopterygota</taxon>
        <taxon>Lepidoptera</taxon>
        <taxon>Glossata</taxon>
        <taxon>Ditrysia</taxon>
        <taxon>Tineoidea</taxon>
        <taxon>Psychidae</taxon>
        <taxon>Oiketicinae</taxon>
        <taxon>Eumeta</taxon>
    </lineage>
</organism>
<comment type="caution">
    <text evidence="1">The sequence shown here is derived from an EMBL/GenBank/DDBJ whole genome shotgun (WGS) entry which is preliminary data.</text>
</comment>
<gene>
    <name evidence="1" type="ORF">EVAR_70795_1</name>
</gene>
<protein>
    <submittedName>
        <fullName evidence="1">Uncharacterized protein</fullName>
    </submittedName>
</protein>